<evidence type="ECO:0000259" key="3">
    <source>
        <dbReference type="PROSITE" id="PS50076"/>
    </source>
</evidence>
<dbReference type="PANTHER" id="PTHR44825:SF1">
    <property type="entry name" value="DNAJ HOMOLOG SUBFAMILY C MEMBER 4"/>
    <property type="match status" value="1"/>
</dbReference>
<evidence type="ECO:0000256" key="2">
    <source>
        <dbReference type="SAM" id="Phobius"/>
    </source>
</evidence>
<comment type="caution">
    <text evidence="4">The sequence shown here is derived from an EMBL/GenBank/DDBJ whole genome shotgun (WGS) entry which is preliminary data.</text>
</comment>
<evidence type="ECO:0000313" key="5">
    <source>
        <dbReference type="Proteomes" id="UP000648187"/>
    </source>
</evidence>
<protein>
    <recommendedName>
        <fullName evidence="3">J domain-containing protein</fullName>
    </recommendedName>
</protein>
<keyword evidence="2" id="KW-1133">Transmembrane helix</keyword>
<dbReference type="PRINTS" id="PR00625">
    <property type="entry name" value="JDOMAIN"/>
</dbReference>
<keyword evidence="2" id="KW-0812">Transmembrane</keyword>
<proteinExistence type="predicted"/>
<evidence type="ECO:0000256" key="1">
    <source>
        <dbReference type="SAM" id="Coils"/>
    </source>
</evidence>
<dbReference type="SUPFAM" id="SSF46565">
    <property type="entry name" value="Chaperone J-domain"/>
    <property type="match status" value="1"/>
</dbReference>
<dbReference type="Proteomes" id="UP000648187">
    <property type="component" value="Unassembled WGS sequence"/>
</dbReference>
<organism evidence="4 5">
    <name type="scientific">Spodoptera exigua</name>
    <name type="common">Beet armyworm</name>
    <name type="synonym">Noctua fulgens</name>
    <dbReference type="NCBI Taxonomy" id="7107"/>
    <lineage>
        <taxon>Eukaryota</taxon>
        <taxon>Metazoa</taxon>
        <taxon>Ecdysozoa</taxon>
        <taxon>Arthropoda</taxon>
        <taxon>Hexapoda</taxon>
        <taxon>Insecta</taxon>
        <taxon>Pterygota</taxon>
        <taxon>Neoptera</taxon>
        <taxon>Endopterygota</taxon>
        <taxon>Lepidoptera</taxon>
        <taxon>Glossata</taxon>
        <taxon>Ditrysia</taxon>
        <taxon>Noctuoidea</taxon>
        <taxon>Noctuidae</taxon>
        <taxon>Amphipyrinae</taxon>
        <taxon>Spodoptera</taxon>
    </lineage>
</organism>
<accession>A0A835GSS5</accession>
<feature type="coiled-coil region" evidence="1">
    <location>
        <begin position="168"/>
        <end position="195"/>
    </location>
</feature>
<dbReference type="SMART" id="SM00271">
    <property type="entry name" value="DnaJ"/>
    <property type="match status" value="1"/>
</dbReference>
<keyword evidence="2" id="KW-0472">Membrane</keyword>
<reference evidence="4" key="1">
    <citation type="submission" date="2020-08" db="EMBL/GenBank/DDBJ databases">
        <title>Spodoptera exigua strain:BAW_Kor-Di-RS1 Genome sequencing and assembly.</title>
        <authorList>
            <person name="Kim J."/>
            <person name="Nam H.Y."/>
            <person name="Kwon M."/>
            <person name="Choi J.H."/>
            <person name="Cho S.R."/>
            <person name="Kim G.-H."/>
        </authorList>
    </citation>
    <scope>NUCLEOTIDE SEQUENCE</scope>
    <source>
        <strain evidence="4">BAW_Kor-Di-RS1</strain>
        <tissue evidence="4">Whole-body</tissue>
    </source>
</reference>
<gene>
    <name evidence="4" type="ORF">HW555_001547</name>
</gene>
<feature type="transmembrane region" description="Helical" evidence="2">
    <location>
        <begin position="146"/>
        <end position="167"/>
    </location>
</feature>
<keyword evidence="1" id="KW-0175">Coiled coil</keyword>
<keyword evidence="5" id="KW-1185">Reference proteome</keyword>
<sequence length="280" mass="31997">MYVLKRFYDIKAIKALLRCYSLRRKNHYEILNLQRNCSDKEIKEAFIQMSKEFHPDKNKDVGAQEKFVRIVEAYNVLGKPSSRVQYDNMIEIDNGASYVYRSHAPYNMSKNPQYSYYYESYARSSSRNDNSNNFYGVSGVKKLPNYVIIAMCTGVALVGIFLQVFVIRNLYVAQRKQAQEKSKRLAEELDKVRAAAQANGNEMQTRLLLDKIVAAANPTVATASLGQALANEKKNSPEAFFTGLELTDMAKRKEDLPYSTISDSQITYQNLMKKVLSLLL</sequence>
<dbReference type="InterPro" id="IPR001623">
    <property type="entry name" value="DnaJ_domain"/>
</dbReference>
<dbReference type="PROSITE" id="PS50076">
    <property type="entry name" value="DNAJ_2"/>
    <property type="match status" value="1"/>
</dbReference>
<feature type="domain" description="J" evidence="3">
    <location>
        <begin position="26"/>
        <end position="90"/>
    </location>
</feature>
<dbReference type="AlphaFoldDB" id="A0A835GSS5"/>
<dbReference type="InterPro" id="IPR036869">
    <property type="entry name" value="J_dom_sf"/>
</dbReference>
<dbReference type="InterPro" id="IPR052763">
    <property type="entry name" value="DnaJ_C4"/>
</dbReference>
<dbReference type="EMBL" id="JACKWZ010000012">
    <property type="protein sequence ID" value="KAF9423004.1"/>
    <property type="molecule type" value="Genomic_DNA"/>
</dbReference>
<dbReference type="Pfam" id="PF00226">
    <property type="entry name" value="DnaJ"/>
    <property type="match status" value="1"/>
</dbReference>
<dbReference type="Gene3D" id="1.10.287.110">
    <property type="entry name" value="DnaJ domain"/>
    <property type="match status" value="1"/>
</dbReference>
<dbReference type="PANTHER" id="PTHR44825">
    <property type="match status" value="1"/>
</dbReference>
<name>A0A835GSS5_SPOEX</name>
<evidence type="ECO:0000313" key="4">
    <source>
        <dbReference type="EMBL" id="KAF9423004.1"/>
    </source>
</evidence>
<dbReference type="CDD" id="cd06257">
    <property type="entry name" value="DnaJ"/>
    <property type="match status" value="1"/>
</dbReference>